<organism evidence="12 13">
    <name type="scientific">Drosophila busckii</name>
    <name type="common">Fruit fly</name>
    <dbReference type="NCBI Taxonomy" id="30019"/>
    <lineage>
        <taxon>Eukaryota</taxon>
        <taxon>Metazoa</taxon>
        <taxon>Ecdysozoa</taxon>
        <taxon>Arthropoda</taxon>
        <taxon>Hexapoda</taxon>
        <taxon>Insecta</taxon>
        <taxon>Pterygota</taxon>
        <taxon>Neoptera</taxon>
        <taxon>Endopterygota</taxon>
        <taxon>Diptera</taxon>
        <taxon>Brachycera</taxon>
        <taxon>Muscomorpha</taxon>
        <taxon>Ephydroidea</taxon>
        <taxon>Drosophilidae</taxon>
        <taxon>Drosophila</taxon>
    </lineage>
</organism>
<evidence type="ECO:0000256" key="8">
    <source>
        <dbReference type="ARBA" id="ARBA00022989"/>
    </source>
</evidence>
<evidence type="ECO:0000313" key="13">
    <source>
        <dbReference type="Proteomes" id="UP000494163"/>
    </source>
</evidence>
<dbReference type="GO" id="GO:0042802">
    <property type="term" value="F:identical protein binding"/>
    <property type="evidence" value="ECO:0007669"/>
    <property type="project" value="InterPro"/>
</dbReference>
<dbReference type="Proteomes" id="UP000494163">
    <property type="component" value="Chromosome 3L"/>
</dbReference>
<dbReference type="OMA" id="HYCHIAL"/>
<comment type="similarity">
    <text evidence="2">Belongs to the TMEM38 family.</text>
</comment>
<keyword evidence="6" id="KW-0631">Potassium channel</keyword>
<keyword evidence="3" id="KW-0813">Transport</keyword>
<evidence type="ECO:0000256" key="6">
    <source>
        <dbReference type="ARBA" id="ARBA00022826"/>
    </source>
</evidence>
<keyword evidence="8" id="KW-1133">Transmembrane helix</keyword>
<evidence type="ECO:0000256" key="7">
    <source>
        <dbReference type="ARBA" id="ARBA00022958"/>
    </source>
</evidence>
<protein>
    <submittedName>
        <fullName evidence="12">CG33061</fullName>
    </submittedName>
</protein>
<evidence type="ECO:0000313" key="12">
    <source>
        <dbReference type="EMBL" id="ALC43962.1"/>
    </source>
</evidence>
<gene>
    <name evidence="12" type="ORF">Dbus_chr3Lg1128</name>
</gene>
<dbReference type="AlphaFoldDB" id="A0A0M4EZ79"/>
<dbReference type="PANTHER" id="PTHR12454">
    <property type="entry name" value="TRIMERIC INTRACELLULAR CATION CHANNEL"/>
    <property type="match status" value="1"/>
</dbReference>
<proteinExistence type="inferred from homology"/>
<evidence type="ECO:0000256" key="3">
    <source>
        <dbReference type="ARBA" id="ARBA00022448"/>
    </source>
</evidence>
<name>A0A0M4EZ79_DROBS</name>
<keyword evidence="5" id="KW-0812">Transmembrane</keyword>
<evidence type="ECO:0000256" key="1">
    <source>
        <dbReference type="ARBA" id="ARBA00004127"/>
    </source>
</evidence>
<dbReference type="EMBL" id="CP012525">
    <property type="protein sequence ID" value="ALC43962.1"/>
    <property type="molecule type" value="Genomic_DNA"/>
</dbReference>
<evidence type="ECO:0000256" key="5">
    <source>
        <dbReference type="ARBA" id="ARBA00022692"/>
    </source>
</evidence>
<evidence type="ECO:0000256" key="2">
    <source>
        <dbReference type="ARBA" id="ARBA00005766"/>
    </source>
</evidence>
<evidence type="ECO:0000256" key="4">
    <source>
        <dbReference type="ARBA" id="ARBA00022538"/>
    </source>
</evidence>
<evidence type="ECO:0000256" key="10">
    <source>
        <dbReference type="ARBA" id="ARBA00023136"/>
    </source>
</evidence>
<keyword evidence="7" id="KW-0630">Potassium</keyword>
<dbReference type="PANTHER" id="PTHR12454:SF11">
    <property type="entry name" value="GH25683P"/>
    <property type="match status" value="1"/>
</dbReference>
<keyword evidence="9" id="KW-0406">Ion transport</keyword>
<dbReference type="GO" id="GO:0012505">
    <property type="term" value="C:endomembrane system"/>
    <property type="evidence" value="ECO:0007669"/>
    <property type="project" value="UniProtKB-SubCell"/>
</dbReference>
<accession>A0A0M4EZ79</accession>
<reference evidence="12 13" key="1">
    <citation type="submission" date="2015-08" db="EMBL/GenBank/DDBJ databases">
        <title>Ancestral chromatin configuration constrains chromatin evolution on differentiating sex chromosomes in Drosophila.</title>
        <authorList>
            <person name="Zhou Q."/>
            <person name="Bachtrog D."/>
        </authorList>
    </citation>
    <scope>NUCLEOTIDE SEQUENCE [LARGE SCALE GENOMIC DNA]</scope>
    <source>
        <tissue evidence="12">Whole larvae</tissue>
    </source>
</reference>
<dbReference type="Pfam" id="PF05197">
    <property type="entry name" value="TRIC"/>
    <property type="match status" value="1"/>
</dbReference>
<keyword evidence="11" id="KW-0407">Ion channel</keyword>
<keyword evidence="4" id="KW-0633">Potassium transport</keyword>
<evidence type="ECO:0000256" key="9">
    <source>
        <dbReference type="ARBA" id="ARBA00023065"/>
    </source>
</evidence>
<dbReference type="OrthoDB" id="195817at2759"/>
<keyword evidence="10" id="KW-0472">Membrane</keyword>
<comment type="subcellular location">
    <subcellularLocation>
        <location evidence="1">Endomembrane system</location>
        <topology evidence="1">Multi-pass membrane protein</topology>
    </subcellularLocation>
</comment>
<dbReference type="GO" id="GO:0005267">
    <property type="term" value="F:potassium channel activity"/>
    <property type="evidence" value="ECO:0007669"/>
    <property type="project" value="UniProtKB-KW"/>
</dbReference>
<evidence type="ECO:0000256" key="11">
    <source>
        <dbReference type="ARBA" id="ARBA00023303"/>
    </source>
</evidence>
<keyword evidence="13" id="KW-1185">Reference proteome</keyword>
<dbReference type="GO" id="GO:0016020">
    <property type="term" value="C:membrane"/>
    <property type="evidence" value="ECO:0007669"/>
    <property type="project" value="InterPro"/>
</dbReference>
<dbReference type="InterPro" id="IPR007866">
    <property type="entry name" value="TRIC_channel"/>
</dbReference>
<sequence>MCENLWLKQLPNHFIFRLLHYCHIALQLRDELAGKATPQRRHSYYQSQPFALWLTHLLLTYAADMLVNVLLGALPLEPLSNAPDVLLCSICWYLIFYSPYDMVHALARTLGFRLLAAPVNAINQLLVIDRGIYEAGRVYGQHAILPILVVGTILGSGAELLKPVAALLINRCQQSSAAFVKLST</sequence>